<evidence type="ECO:0000259" key="7">
    <source>
        <dbReference type="PROSITE" id="PS50850"/>
    </source>
</evidence>
<dbReference type="AlphaFoldDB" id="A0A2V1B0C7"/>
<feature type="transmembrane region" description="Helical" evidence="6">
    <location>
        <begin position="305"/>
        <end position="326"/>
    </location>
</feature>
<keyword evidence="5 6" id="KW-0472">Membrane</keyword>
<dbReference type="PANTHER" id="PTHR43791:SF18">
    <property type="entry name" value="NICOTINIC ACID TRANSPORTER TNA1, PUTATIVE (AFU_ORTHOLOGUE AFUA_3G03820)-RELATED"/>
    <property type="match status" value="1"/>
</dbReference>
<dbReference type="GO" id="GO:0016020">
    <property type="term" value="C:membrane"/>
    <property type="evidence" value="ECO:0007669"/>
    <property type="project" value="UniProtKB-SubCell"/>
</dbReference>
<dbReference type="Pfam" id="PF07690">
    <property type="entry name" value="MFS_1"/>
    <property type="match status" value="1"/>
</dbReference>
<dbReference type="EMBL" id="PKFO01000011">
    <property type="protein sequence ID" value="PVH23474.1"/>
    <property type="molecule type" value="Genomic_DNA"/>
</dbReference>
<feature type="transmembrane region" description="Helical" evidence="6">
    <location>
        <begin position="191"/>
        <end position="210"/>
    </location>
</feature>
<dbReference type="InterPro" id="IPR036259">
    <property type="entry name" value="MFS_trans_sf"/>
</dbReference>
<evidence type="ECO:0000256" key="6">
    <source>
        <dbReference type="SAM" id="Phobius"/>
    </source>
</evidence>
<keyword evidence="4 6" id="KW-1133">Transmembrane helix</keyword>
<evidence type="ECO:0000313" key="9">
    <source>
        <dbReference type="Proteomes" id="UP000244309"/>
    </source>
</evidence>
<dbReference type="FunFam" id="1.20.1250.20:FF:000034">
    <property type="entry name" value="MFS general substrate transporter"/>
    <property type="match status" value="1"/>
</dbReference>
<dbReference type="PROSITE" id="PS50850">
    <property type="entry name" value="MFS"/>
    <property type="match status" value="1"/>
</dbReference>
<feature type="transmembrane region" description="Helical" evidence="6">
    <location>
        <begin position="369"/>
        <end position="387"/>
    </location>
</feature>
<dbReference type="Proteomes" id="UP000244309">
    <property type="component" value="Unassembled WGS sequence"/>
</dbReference>
<feature type="transmembrane region" description="Helical" evidence="6">
    <location>
        <begin position="222"/>
        <end position="244"/>
    </location>
</feature>
<dbReference type="STRING" id="45357.A0A2V1B0C7"/>
<feature type="transmembrane region" description="Helical" evidence="6">
    <location>
        <begin position="427"/>
        <end position="448"/>
    </location>
</feature>
<keyword evidence="9" id="KW-1185">Reference proteome</keyword>
<feature type="transmembrane region" description="Helical" evidence="6">
    <location>
        <begin position="129"/>
        <end position="148"/>
    </location>
</feature>
<keyword evidence="3 6" id="KW-0812">Transmembrane</keyword>
<dbReference type="SUPFAM" id="SSF103473">
    <property type="entry name" value="MFS general substrate transporter"/>
    <property type="match status" value="1"/>
</dbReference>
<dbReference type="GO" id="GO:0022857">
    <property type="term" value="F:transmembrane transporter activity"/>
    <property type="evidence" value="ECO:0007669"/>
    <property type="project" value="InterPro"/>
</dbReference>
<dbReference type="FunFam" id="1.20.1250.20:FF:000068">
    <property type="entry name" value="MFS general substrate transporter"/>
    <property type="match status" value="1"/>
</dbReference>
<evidence type="ECO:0000256" key="1">
    <source>
        <dbReference type="ARBA" id="ARBA00004141"/>
    </source>
</evidence>
<proteinExistence type="predicted"/>
<reference evidence="8 9" key="1">
    <citation type="submission" date="2017-12" db="EMBL/GenBank/DDBJ databases">
        <title>Genome Sequence of a Multidrug-Resistant Candida haemulonii Isolate from a Patient with Chronic Leg Ulcers in Israel.</title>
        <authorList>
            <person name="Chow N.A."/>
            <person name="Gade L."/>
            <person name="Batra D."/>
            <person name="Rowe L.A."/>
            <person name="Ben-Ami R."/>
            <person name="Loparev V.N."/>
            <person name="Litvintseva A.P."/>
        </authorList>
    </citation>
    <scope>NUCLEOTIDE SEQUENCE [LARGE SCALE GENOMIC DNA]</scope>
    <source>
        <strain evidence="8 9">B11899</strain>
    </source>
</reference>
<evidence type="ECO:0000256" key="5">
    <source>
        <dbReference type="ARBA" id="ARBA00023136"/>
    </source>
</evidence>
<comment type="subcellular location">
    <subcellularLocation>
        <location evidence="1">Membrane</location>
        <topology evidence="1">Multi-pass membrane protein</topology>
    </subcellularLocation>
</comment>
<organism evidence="8 9">
    <name type="scientific">Candidozyma haemuli</name>
    <dbReference type="NCBI Taxonomy" id="45357"/>
    <lineage>
        <taxon>Eukaryota</taxon>
        <taxon>Fungi</taxon>
        <taxon>Dikarya</taxon>
        <taxon>Ascomycota</taxon>
        <taxon>Saccharomycotina</taxon>
        <taxon>Pichiomycetes</taxon>
        <taxon>Metschnikowiaceae</taxon>
        <taxon>Candidozyma</taxon>
    </lineage>
</organism>
<keyword evidence="2" id="KW-0813">Transport</keyword>
<name>A0A2V1B0C7_9ASCO</name>
<dbReference type="Gene3D" id="1.20.1250.20">
    <property type="entry name" value="MFS general substrate transporter like domains"/>
    <property type="match status" value="2"/>
</dbReference>
<evidence type="ECO:0000256" key="4">
    <source>
        <dbReference type="ARBA" id="ARBA00022989"/>
    </source>
</evidence>
<evidence type="ECO:0000256" key="3">
    <source>
        <dbReference type="ARBA" id="ARBA00022692"/>
    </source>
</evidence>
<dbReference type="VEuPathDB" id="FungiDB:CXQ85_003764"/>
<dbReference type="OrthoDB" id="2962993at2759"/>
<dbReference type="RefSeq" id="XP_025344414.1">
    <property type="nucleotide sequence ID" value="XM_025487398.1"/>
</dbReference>
<comment type="caution">
    <text evidence="8">The sequence shown here is derived from an EMBL/GenBank/DDBJ whole genome shotgun (WGS) entry which is preliminary data.</text>
</comment>
<dbReference type="InterPro" id="IPR020846">
    <property type="entry name" value="MFS_dom"/>
</dbReference>
<protein>
    <recommendedName>
        <fullName evidence="7">Major facilitator superfamily (MFS) profile domain-containing protein</fullName>
    </recommendedName>
</protein>
<evidence type="ECO:0000256" key="2">
    <source>
        <dbReference type="ARBA" id="ARBA00022448"/>
    </source>
</evidence>
<feature type="transmembrane region" description="Helical" evidence="6">
    <location>
        <begin position="160"/>
        <end position="179"/>
    </location>
</feature>
<sequence length="519" mass="58193">MSPEKGTIEYVQPSEEPDLRFRDSVEKPRFEDPDSVSTAELSTTDSFPDIDRKKLLRKLDLRLLPIFTILYLLSFLDRGNIGNAKIEGLAEDLNLEGNQYNLCLTIFFIFYAAMEIPSNMILKRWKPNIFVPLTVVLFGAVAACMGTVNNYSQLMATRALLGVFEAALFPGISYILSMYYKKTELLVRQAVFFSAGSIAGAFSGLLAAGISQMDGVGGYEGWRWIFILEGIFTFLFGILSFWWFPRYPKNAAFLTEREREFVQWNVHNSTNDVKTHPNAPKGEDTSSDRKFLWAVFKDPNCWFRLFSHMGILLPLYGISLFTPTIIRNLGYTATTAQLLSVPIYVLAAILSVVEAFLSDWTGLRTPFLVFNYICMIVGFVVCISLDPRVNPQGIYVGIYICAIGLYPATSVSIVWNSNNLAGTYKRAIGIGFQIGLGNFSGAFVSNFYRDQDSPRYVMGHGLTLGFVGLGAVALSCGILNLRWSNAKKKRAIESGEFDGMTDEELLKMGDKNPYFVYRL</sequence>
<feature type="transmembrane region" description="Helical" evidence="6">
    <location>
        <begin position="460"/>
        <end position="481"/>
    </location>
</feature>
<feature type="domain" description="Major facilitator superfamily (MFS) profile" evidence="7">
    <location>
        <begin position="63"/>
        <end position="519"/>
    </location>
</feature>
<dbReference type="InterPro" id="IPR011701">
    <property type="entry name" value="MFS"/>
</dbReference>
<evidence type="ECO:0000313" key="8">
    <source>
        <dbReference type="EMBL" id="PVH23474.1"/>
    </source>
</evidence>
<accession>A0A2V1B0C7</accession>
<feature type="transmembrane region" description="Helical" evidence="6">
    <location>
        <begin position="338"/>
        <end position="357"/>
    </location>
</feature>
<gene>
    <name evidence="8" type="ORF">CXQ85_003764</name>
</gene>
<feature type="transmembrane region" description="Helical" evidence="6">
    <location>
        <begin position="393"/>
        <end position="415"/>
    </location>
</feature>
<dbReference type="PANTHER" id="PTHR43791">
    <property type="entry name" value="PERMEASE-RELATED"/>
    <property type="match status" value="1"/>
</dbReference>
<feature type="transmembrane region" description="Helical" evidence="6">
    <location>
        <begin position="99"/>
        <end position="117"/>
    </location>
</feature>
<dbReference type="GeneID" id="37009094"/>
<feature type="transmembrane region" description="Helical" evidence="6">
    <location>
        <begin position="61"/>
        <end position="79"/>
    </location>
</feature>